<dbReference type="InterPro" id="IPR024537">
    <property type="entry name" value="DUF3322"/>
</dbReference>
<feature type="domain" description="DUF3322" evidence="2">
    <location>
        <begin position="4"/>
        <end position="182"/>
    </location>
</feature>
<dbReference type="EMBL" id="JARXIC010000007">
    <property type="protein sequence ID" value="MDQ8194008.1"/>
    <property type="molecule type" value="Genomic_DNA"/>
</dbReference>
<accession>A0ABU1AGU0</accession>
<dbReference type="InterPro" id="IPR024534">
    <property type="entry name" value="JetD_C"/>
</dbReference>
<sequence length="397" mass="44757">MTLDDLRNKAARKLNEVLRGLIVGDSVFPLPIRIAKPKTTAPLSEWRAIDSLIRSQSRESLGFGYTIEWATVNSKRHGKNEFPVRLSFASADDFLKYLGAEHEAQAVLANVTRLCEWTPSARPWCAEHLPLMRKPAETIQHVIKLLTYLQANPAPGLYPRQLPVAVPTKFFEQERPLLSALVQAFAPECRVQTEGTLEEQLGLMSKESLIEFRSLDPTIKLLPFGHAMATARELAEKAHYFEAFERVIVVENHVPFLTLPQLPKTIAIMGHGFAVSRLGRVGWLAAKHVYYWGDIDLSGFGILAQFRAALPTVESILMDVETFERCRAYQQPHSAEQQLSEAQQIYLTAAESAMVSQLQALSGIRIEQEQIDYTMVQEILRRRIAPEALTLNQDAMR</sequence>
<gene>
    <name evidence="3" type="ORF">QEH59_06210</name>
</gene>
<reference evidence="3 4" key="1">
    <citation type="submission" date="2023-04" db="EMBL/GenBank/DDBJ databases">
        <title>A novel bacteria isolated from coastal sediment.</title>
        <authorList>
            <person name="Liu X.-J."/>
            <person name="Du Z.-J."/>
        </authorList>
    </citation>
    <scope>NUCLEOTIDE SEQUENCE [LARGE SCALE GENOMIC DNA]</scope>
    <source>
        <strain evidence="3 4">SDUM461004</strain>
    </source>
</reference>
<keyword evidence="4" id="KW-1185">Reference proteome</keyword>
<organism evidence="3 4">
    <name type="scientific">Thalassobacterium sedimentorum</name>
    <dbReference type="NCBI Taxonomy" id="3041258"/>
    <lineage>
        <taxon>Bacteria</taxon>
        <taxon>Pseudomonadati</taxon>
        <taxon>Verrucomicrobiota</taxon>
        <taxon>Opitutia</taxon>
        <taxon>Puniceicoccales</taxon>
        <taxon>Coraliomargaritaceae</taxon>
        <taxon>Thalassobacterium</taxon>
    </lineage>
</organism>
<dbReference type="Proteomes" id="UP001243717">
    <property type="component" value="Unassembled WGS sequence"/>
</dbReference>
<dbReference type="Pfam" id="PF09983">
    <property type="entry name" value="JetD_C"/>
    <property type="match status" value="1"/>
</dbReference>
<protein>
    <submittedName>
        <fullName evidence="3">DUF2220 family protein</fullName>
    </submittedName>
</protein>
<name>A0ABU1AGU0_9BACT</name>
<proteinExistence type="predicted"/>
<feature type="domain" description="Wadjet protein JetD C-terminal" evidence="1">
    <location>
        <begin position="202"/>
        <end position="379"/>
    </location>
</feature>
<evidence type="ECO:0000259" key="1">
    <source>
        <dbReference type="Pfam" id="PF09983"/>
    </source>
</evidence>
<comment type="caution">
    <text evidence="3">The sequence shown here is derived from an EMBL/GenBank/DDBJ whole genome shotgun (WGS) entry which is preliminary data.</text>
</comment>
<evidence type="ECO:0000313" key="4">
    <source>
        <dbReference type="Proteomes" id="UP001243717"/>
    </source>
</evidence>
<evidence type="ECO:0000259" key="2">
    <source>
        <dbReference type="Pfam" id="PF11795"/>
    </source>
</evidence>
<dbReference type="RefSeq" id="WP_308984491.1">
    <property type="nucleotide sequence ID" value="NZ_JARXIC010000007.1"/>
</dbReference>
<dbReference type="Pfam" id="PF11795">
    <property type="entry name" value="DUF3322"/>
    <property type="match status" value="1"/>
</dbReference>
<evidence type="ECO:0000313" key="3">
    <source>
        <dbReference type="EMBL" id="MDQ8194008.1"/>
    </source>
</evidence>